<dbReference type="RefSeq" id="WP_340293587.1">
    <property type="nucleotide sequence ID" value="NZ_JBBJUP010000019.1"/>
</dbReference>
<sequence length="150" mass="14830">MNPLARTALRVSLAGAGVAALGAGVVGHASAAELPEPLDAADTSALTDALPSAGGEGTSSFGDLQSPQMQLAGLPELPAGDAVSPDALSSDALSTDALPTDALPTDALPTDALPTDALPTDALTDRSVGDQLPTLEIPDVMYLEAPTVSF</sequence>
<accession>A0ABU8TCJ2</accession>
<evidence type="ECO:0000256" key="2">
    <source>
        <dbReference type="SAM" id="SignalP"/>
    </source>
</evidence>
<feature type="chain" id="PRO_5045569729" evidence="2">
    <location>
        <begin position="32"/>
        <end position="150"/>
    </location>
</feature>
<keyword evidence="2" id="KW-0732">Signal</keyword>
<organism evidence="3 4">
    <name type="scientific">Pseudonocardia spirodelae</name>
    <dbReference type="NCBI Taxonomy" id="3133431"/>
    <lineage>
        <taxon>Bacteria</taxon>
        <taxon>Bacillati</taxon>
        <taxon>Actinomycetota</taxon>
        <taxon>Actinomycetes</taxon>
        <taxon>Pseudonocardiales</taxon>
        <taxon>Pseudonocardiaceae</taxon>
        <taxon>Pseudonocardia</taxon>
    </lineage>
</organism>
<evidence type="ECO:0000313" key="3">
    <source>
        <dbReference type="EMBL" id="MEJ8281373.1"/>
    </source>
</evidence>
<dbReference type="Proteomes" id="UP001364211">
    <property type="component" value="Unassembled WGS sequence"/>
</dbReference>
<proteinExistence type="predicted"/>
<feature type="region of interest" description="Disordered" evidence="1">
    <location>
        <begin position="42"/>
        <end position="130"/>
    </location>
</feature>
<comment type="caution">
    <text evidence="3">The sequence shown here is derived from an EMBL/GenBank/DDBJ whole genome shotgun (WGS) entry which is preliminary data.</text>
</comment>
<dbReference type="EMBL" id="JBBJUP010000019">
    <property type="protein sequence ID" value="MEJ8281373.1"/>
    <property type="molecule type" value="Genomic_DNA"/>
</dbReference>
<gene>
    <name evidence="3" type="ORF">WJX68_20730</name>
</gene>
<keyword evidence="4" id="KW-1185">Reference proteome</keyword>
<name>A0ABU8TCJ2_9PSEU</name>
<protein>
    <submittedName>
        <fullName evidence="3">Uncharacterized protein</fullName>
    </submittedName>
</protein>
<evidence type="ECO:0000313" key="4">
    <source>
        <dbReference type="Proteomes" id="UP001364211"/>
    </source>
</evidence>
<feature type="signal peptide" evidence="2">
    <location>
        <begin position="1"/>
        <end position="31"/>
    </location>
</feature>
<feature type="compositionally biased region" description="Polar residues" evidence="1">
    <location>
        <begin position="58"/>
        <end position="69"/>
    </location>
</feature>
<evidence type="ECO:0000256" key="1">
    <source>
        <dbReference type="SAM" id="MobiDB-lite"/>
    </source>
</evidence>
<reference evidence="3 4" key="1">
    <citation type="submission" date="2024-03" db="EMBL/GenBank/DDBJ databases">
        <title>Draft genome sequence of Pseudonocardia sp. DW16-2.</title>
        <authorList>
            <person name="Duangmal K."/>
        </authorList>
    </citation>
    <scope>NUCLEOTIDE SEQUENCE [LARGE SCALE GENOMIC DNA]</scope>
    <source>
        <strain evidence="3 4">DW16-2</strain>
    </source>
</reference>